<reference evidence="2" key="2">
    <citation type="journal article" date="2021" name="PeerJ">
        <title>Extensive microbial diversity within the chicken gut microbiome revealed by metagenomics and culture.</title>
        <authorList>
            <person name="Gilroy R."/>
            <person name="Ravi A."/>
            <person name="Getino M."/>
            <person name="Pursley I."/>
            <person name="Horton D.L."/>
            <person name="Alikhan N.F."/>
            <person name="Baker D."/>
            <person name="Gharbi K."/>
            <person name="Hall N."/>
            <person name="Watson M."/>
            <person name="Adriaenssens E.M."/>
            <person name="Foster-Nyarko E."/>
            <person name="Jarju S."/>
            <person name="Secka A."/>
            <person name="Antonio M."/>
            <person name="Oren A."/>
            <person name="Chaudhuri R.R."/>
            <person name="La Ragione R."/>
            <person name="Hildebrand F."/>
            <person name="Pallen M.J."/>
        </authorList>
    </citation>
    <scope>NUCLEOTIDE SEQUENCE</scope>
    <source>
        <strain evidence="2">ChiSjej1B19-7085</strain>
    </source>
</reference>
<comment type="caution">
    <text evidence="2">The sequence shown here is derived from an EMBL/GenBank/DDBJ whole genome shotgun (WGS) entry which is preliminary data.</text>
</comment>
<dbReference type="PANTHER" id="PTHR45458">
    <property type="entry name" value="SHORT-CHAIN DEHYDROGENASE/REDUCTASE SDR"/>
    <property type="match status" value="1"/>
</dbReference>
<evidence type="ECO:0000313" key="2">
    <source>
        <dbReference type="EMBL" id="HIR57493.1"/>
    </source>
</evidence>
<dbReference type="PRINTS" id="PR00080">
    <property type="entry name" value="SDRFAMILY"/>
</dbReference>
<evidence type="ECO:0000313" key="3">
    <source>
        <dbReference type="Proteomes" id="UP000886785"/>
    </source>
</evidence>
<dbReference type="Proteomes" id="UP000886785">
    <property type="component" value="Unassembled WGS sequence"/>
</dbReference>
<dbReference type="PANTHER" id="PTHR45458:SF1">
    <property type="entry name" value="SHORT CHAIN DEHYDROGENASE"/>
    <property type="match status" value="1"/>
</dbReference>
<proteinExistence type="inferred from homology"/>
<accession>A0A9D1DRA3</accession>
<dbReference type="InterPro" id="IPR002347">
    <property type="entry name" value="SDR_fam"/>
</dbReference>
<name>A0A9D1DRA3_9FIRM</name>
<dbReference type="Pfam" id="PF00106">
    <property type="entry name" value="adh_short"/>
    <property type="match status" value="1"/>
</dbReference>
<dbReference type="InterPro" id="IPR052184">
    <property type="entry name" value="SDR_enzymes"/>
</dbReference>
<protein>
    <submittedName>
        <fullName evidence="2">SDR family NAD(P)-dependent oxidoreductase</fullName>
    </submittedName>
</protein>
<dbReference type="InterPro" id="IPR036291">
    <property type="entry name" value="NAD(P)-bd_dom_sf"/>
</dbReference>
<dbReference type="Gene3D" id="3.40.50.720">
    <property type="entry name" value="NAD(P)-binding Rossmann-like Domain"/>
    <property type="match status" value="1"/>
</dbReference>
<evidence type="ECO:0000256" key="1">
    <source>
        <dbReference type="RuleBase" id="RU000363"/>
    </source>
</evidence>
<dbReference type="GO" id="GO:0016616">
    <property type="term" value="F:oxidoreductase activity, acting on the CH-OH group of donors, NAD or NADP as acceptor"/>
    <property type="evidence" value="ECO:0007669"/>
    <property type="project" value="TreeGrafter"/>
</dbReference>
<dbReference type="AlphaFoldDB" id="A0A9D1DRA3"/>
<comment type="similarity">
    <text evidence="1">Belongs to the short-chain dehydrogenases/reductases (SDR) family.</text>
</comment>
<dbReference type="EMBL" id="DVHF01000083">
    <property type="protein sequence ID" value="HIR57493.1"/>
    <property type="molecule type" value="Genomic_DNA"/>
</dbReference>
<dbReference type="SUPFAM" id="SSF51735">
    <property type="entry name" value="NAD(P)-binding Rossmann-fold domains"/>
    <property type="match status" value="1"/>
</dbReference>
<gene>
    <name evidence="2" type="ORF">IAA54_07465</name>
</gene>
<dbReference type="PRINTS" id="PR00081">
    <property type="entry name" value="GDHRDH"/>
</dbReference>
<sequence length="236" mass="26120">MVFFITGASRGLGLCLTEDALHRGHEVIATQRKPQGDLEKLRQEFPDRLRIVELDVTSEEQAAQLASSLDSISIDVLINNAGVLLEPKFPQGDVITGMDLQMLRTTLECNAVGPAVVLKYFAPLVYRSKQPCILNISSEAGHLEPNGWNYIAYSMSKHAENMYTQKIRNYLANTPGRENVRIFMVHPGRMNTKMGVENAQIEPQEAAAGILDIAEGKIDPHLDIPFIDYRGSAMPG</sequence>
<reference evidence="2" key="1">
    <citation type="submission" date="2020-10" db="EMBL/GenBank/DDBJ databases">
        <authorList>
            <person name="Gilroy R."/>
        </authorList>
    </citation>
    <scope>NUCLEOTIDE SEQUENCE</scope>
    <source>
        <strain evidence="2">ChiSjej1B19-7085</strain>
    </source>
</reference>
<organism evidence="2 3">
    <name type="scientific">Candidatus Gallacutalibacter pullicola</name>
    <dbReference type="NCBI Taxonomy" id="2840830"/>
    <lineage>
        <taxon>Bacteria</taxon>
        <taxon>Bacillati</taxon>
        <taxon>Bacillota</taxon>
        <taxon>Clostridia</taxon>
        <taxon>Eubacteriales</taxon>
        <taxon>Candidatus Gallacutalibacter</taxon>
    </lineage>
</organism>